<sequence length="731" mass="80700">MSFKSRETGTGLQTTGVKTSFKWSLLALSVNALFNPLAALAASSTATTTAATSQDLVVDASVAGSDDSDKKDYTEQVTRAGTKLLLAPRDVPQSVTVVTQQRMKDQQLQTVGDVLTNTTGISASLYDSERSSYYSRGYQITSYSYDDIPTSVSDTWNLGDAAEDSAIYDKIEVVRGANGLMSGSGSPGASVNMVRKRADSKTFTGDLYASYGSWNNQRYVADLSGPLNSTGSVRGRVVAGYQDQDSWLDRYHKRKEFLYGVVDADLTDSTTLSLGYDFQESQTANPTWGGLPIWYSNGAPTHFARSTNPSADWTHYDLSSHKVFVNLDQKFDNGWVFRLNATHAQATVNDKLIYLEDFADAQTGLGLSAFGSKDQGKRNLDSVDTFTSGPIELFGRQHQLLAGLSFSRQHNRYYSSNGDFGDTTMPDINNWNGDVAEPSWGDWYLDSDDIVRQKSMYTAARFSLADPLSLIIGARYTQWSTHGSSGNVTKYNTTPYGGLVYDINDTWSAYASYTSIFQPQTYRDANGHYLSPVTGKNYETGLKSDWYNGKLTATLAVFRLEQSNVAQALDGVFVNSSSEQAYTTANGTVSKGAEFELNGAVTDNLKMTFGISRYVARDNTGARLNSDMPETEIKLFTSYNLPMLPELTVGGGVNWQNRVYKDATYVDGSTKRYYQGSYPLVNLFARYDVTKQLSVQANLQNLFDRGYYTSMDDDLVYGQPFNYSVSLSYHF</sequence>
<dbReference type="Gene3D" id="2.170.130.10">
    <property type="entry name" value="TonB-dependent receptor, plug domain"/>
    <property type="match status" value="1"/>
</dbReference>
<evidence type="ECO:0000256" key="8">
    <source>
        <dbReference type="ARBA" id="ARBA00023170"/>
    </source>
</evidence>
<evidence type="ECO:0000313" key="15">
    <source>
        <dbReference type="EMBL" id="NIF22202.1"/>
    </source>
</evidence>
<name>A0ABX0RCT2_9GAMM</name>
<feature type="domain" description="TonB-dependent receptor-like beta-barrel" evidence="13">
    <location>
        <begin position="272"/>
        <end position="702"/>
    </location>
</feature>
<dbReference type="Pfam" id="PF07715">
    <property type="entry name" value="Plug"/>
    <property type="match status" value="1"/>
</dbReference>
<dbReference type="SUPFAM" id="SSF56935">
    <property type="entry name" value="Porins"/>
    <property type="match status" value="1"/>
</dbReference>
<dbReference type="Gene3D" id="2.40.170.20">
    <property type="entry name" value="TonB-dependent receptor, beta-barrel domain"/>
    <property type="match status" value="1"/>
</dbReference>
<keyword evidence="16" id="KW-1185">Reference proteome</keyword>
<gene>
    <name evidence="15" type="primary">fhuE</name>
    <name evidence="15" type="ORF">F3J40_11395</name>
</gene>
<proteinExistence type="inferred from homology"/>
<keyword evidence="7 10" id="KW-0472">Membrane</keyword>
<dbReference type="Proteomes" id="UP001515683">
    <property type="component" value="Unassembled WGS sequence"/>
</dbReference>
<evidence type="ECO:0000256" key="11">
    <source>
        <dbReference type="RuleBase" id="RU003357"/>
    </source>
</evidence>
<dbReference type="PROSITE" id="PS52016">
    <property type="entry name" value="TONB_DEPENDENT_REC_3"/>
    <property type="match status" value="1"/>
</dbReference>
<evidence type="ECO:0000256" key="3">
    <source>
        <dbReference type="ARBA" id="ARBA00022448"/>
    </source>
</evidence>
<keyword evidence="8 15" id="KW-0675">Receptor</keyword>
<evidence type="ECO:0000256" key="10">
    <source>
        <dbReference type="PROSITE-ProRule" id="PRU01360"/>
    </source>
</evidence>
<dbReference type="PANTHER" id="PTHR32552">
    <property type="entry name" value="FERRICHROME IRON RECEPTOR-RELATED"/>
    <property type="match status" value="1"/>
</dbReference>
<keyword evidence="9 10" id="KW-0998">Cell outer membrane</keyword>
<keyword evidence="12" id="KW-0732">Signal</keyword>
<reference evidence="15 16" key="1">
    <citation type="journal article" date="2019" name="bioRxiv">
        <title>Bacteria contribute to plant secondary compound degradation in a generalist herbivore system.</title>
        <authorList>
            <person name="Francoeur C.B."/>
            <person name="Khadempour L."/>
            <person name="Moreira-Soto R.D."/>
            <person name="Gotting K."/>
            <person name="Book A.J."/>
            <person name="Pinto-Tomas A.A."/>
            <person name="Keefover-Ring K."/>
            <person name="Currie C.R."/>
        </authorList>
    </citation>
    <scope>NUCLEOTIDE SEQUENCE [LARGE SCALE GENOMIC DNA]</scope>
    <source>
        <strain evidence="15">Acro-835</strain>
    </source>
</reference>
<feature type="signal peptide" evidence="12">
    <location>
        <begin position="1"/>
        <end position="41"/>
    </location>
</feature>
<dbReference type="InterPro" id="IPR012910">
    <property type="entry name" value="Plug_dom"/>
</dbReference>
<comment type="subcellular location">
    <subcellularLocation>
        <location evidence="1 10">Cell outer membrane</location>
        <topology evidence="1 10">Multi-pass membrane protein</topology>
    </subcellularLocation>
</comment>
<dbReference type="InterPro" id="IPR039426">
    <property type="entry name" value="TonB-dep_rcpt-like"/>
</dbReference>
<evidence type="ECO:0000259" key="13">
    <source>
        <dbReference type="Pfam" id="PF00593"/>
    </source>
</evidence>
<evidence type="ECO:0000256" key="2">
    <source>
        <dbReference type="ARBA" id="ARBA00009810"/>
    </source>
</evidence>
<keyword evidence="4 10" id="KW-1134">Transmembrane beta strand</keyword>
<evidence type="ECO:0000256" key="9">
    <source>
        <dbReference type="ARBA" id="ARBA00023237"/>
    </source>
</evidence>
<evidence type="ECO:0000256" key="1">
    <source>
        <dbReference type="ARBA" id="ARBA00004571"/>
    </source>
</evidence>
<keyword evidence="6 11" id="KW-0798">TonB box</keyword>
<evidence type="ECO:0000313" key="16">
    <source>
        <dbReference type="Proteomes" id="UP001515683"/>
    </source>
</evidence>
<dbReference type="InterPro" id="IPR010105">
    <property type="entry name" value="TonB_sidphr_rcpt"/>
</dbReference>
<organism evidence="15 16">
    <name type="scientific">Candidatus Pantoea multigeneris</name>
    <dbReference type="NCBI Taxonomy" id="2608357"/>
    <lineage>
        <taxon>Bacteria</taxon>
        <taxon>Pseudomonadati</taxon>
        <taxon>Pseudomonadota</taxon>
        <taxon>Gammaproteobacteria</taxon>
        <taxon>Enterobacterales</taxon>
        <taxon>Erwiniaceae</taxon>
        <taxon>Pantoea</taxon>
    </lineage>
</organism>
<feature type="chain" id="PRO_5045892829" evidence="12">
    <location>
        <begin position="42"/>
        <end position="731"/>
    </location>
</feature>
<dbReference type="CDD" id="cd01347">
    <property type="entry name" value="ligand_gated_channel"/>
    <property type="match status" value="1"/>
</dbReference>
<dbReference type="InterPro" id="IPR036942">
    <property type="entry name" value="Beta-barrel_TonB_sf"/>
</dbReference>
<dbReference type="RefSeq" id="WP_167014698.1">
    <property type="nucleotide sequence ID" value="NZ_VWXF01000004.1"/>
</dbReference>
<dbReference type="Pfam" id="PF00593">
    <property type="entry name" value="TonB_dep_Rec_b-barrel"/>
    <property type="match status" value="1"/>
</dbReference>
<accession>A0ABX0RCT2</accession>
<keyword evidence="5 10" id="KW-0812">Transmembrane</keyword>
<comment type="similarity">
    <text evidence="2 10 11">Belongs to the TonB-dependent receptor family.</text>
</comment>
<dbReference type="NCBIfam" id="TIGR01783">
    <property type="entry name" value="TonB-siderophor"/>
    <property type="match status" value="1"/>
</dbReference>
<evidence type="ECO:0000256" key="5">
    <source>
        <dbReference type="ARBA" id="ARBA00022692"/>
    </source>
</evidence>
<dbReference type="EMBL" id="VWXF01000004">
    <property type="protein sequence ID" value="NIF22202.1"/>
    <property type="molecule type" value="Genomic_DNA"/>
</dbReference>
<evidence type="ECO:0000256" key="6">
    <source>
        <dbReference type="ARBA" id="ARBA00023077"/>
    </source>
</evidence>
<evidence type="ECO:0000259" key="14">
    <source>
        <dbReference type="Pfam" id="PF07715"/>
    </source>
</evidence>
<dbReference type="InterPro" id="IPR000531">
    <property type="entry name" value="Beta-barrel_TonB"/>
</dbReference>
<comment type="caution">
    <text evidence="15">The sequence shown here is derived from an EMBL/GenBank/DDBJ whole genome shotgun (WGS) entry which is preliminary data.</text>
</comment>
<evidence type="ECO:0000256" key="12">
    <source>
        <dbReference type="SAM" id="SignalP"/>
    </source>
</evidence>
<feature type="domain" description="TonB-dependent receptor plug" evidence="14">
    <location>
        <begin position="88"/>
        <end position="189"/>
    </location>
</feature>
<dbReference type="PANTHER" id="PTHR32552:SF74">
    <property type="entry name" value="HYDROXAMATE SIDEROPHORE RECEPTOR FHUE"/>
    <property type="match status" value="1"/>
</dbReference>
<evidence type="ECO:0000256" key="4">
    <source>
        <dbReference type="ARBA" id="ARBA00022452"/>
    </source>
</evidence>
<dbReference type="NCBIfam" id="NF007447">
    <property type="entry name" value="PRK10003.1"/>
    <property type="match status" value="1"/>
</dbReference>
<protein>
    <submittedName>
        <fullName evidence="15">Ferric-rhodotorulic acid/ferric-coprogen receptor FhuE</fullName>
    </submittedName>
</protein>
<dbReference type="InterPro" id="IPR037066">
    <property type="entry name" value="Plug_dom_sf"/>
</dbReference>
<evidence type="ECO:0000256" key="7">
    <source>
        <dbReference type="ARBA" id="ARBA00023136"/>
    </source>
</evidence>
<keyword evidence="3 10" id="KW-0813">Transport</keyword>